<name>A0A507EXR5_9FUNG</name>
<feature type="domain" description="Bacterial bifunctional deaminase-reductase C-terminal" evidence="14">
    <location>
        <begin position="28"/>
        <end position="240"/>
    </location>
</feature>
<evidence type="ECO:0000313" key="15">
    <source>
        <dbReference type="EMBL" id="TPX68147.1"/>
    </source>
</evidence>
<proteinExistence type="inferred from homology"/>
<dbReference type="AlphaFoldDB" id="A0A507EXR5"/>
<feature type="region of interest" description="Disordered" evidence="13">
    <location>
        <begin position="355"/>
        <end position="434"/>
    </location>
</feature>
<accession>A0A507EXR5</accession>
<dbReference type="Proteomes" id="UP000320333">
    <property type="component" value="Unassembled WGS sequence"/>
</dbReference>
<comment type="catalytic activity">
    <reaction evidence="12">
        <text>2,5-diamino-6-(1-D-ribitylamino)pyrimidin-4(3H)-one 5'-phosphate + NADP(+) = 2,5-diamino-6-(1-D-ribosylamino)pyrimidin-4(3H)-one 5'-phosphate + NADPH + H(+)</text>
        <dbReference type="Rhea" id="RHEA:27278"/>
        <dbReference type="ChEBI" id="CHEBI:15378"/>
        <dbReference type="ChEBI" id="CHEBI:57783"/>
        <dbReference type="ChEBI" id="CHEBI:58349"/>
        <dbReference type="ChEBI" id="CHEBI:58890"/>
        <dbReference type="ChEBI" id="CHEBI:59545"/>
        <dbReference type="EC" id="1.1.1.302"/>
    </reaction>
</comment>
<dbReference type="SUPFAM" id="SSF53597">
    <property type="entry name" value="Dihydrofolate reductase-like"/>
    <property type="match status" value="1"/>
</dbReference>
<keyword evidence="8" id="KW-0560">Oxidoreductase</keyword>
<dbReference type="EMBL" id="QEAP01000366">
    <property type="protein sequence ID" value="TPX68147.1"/>
    <property type="molecule type" value="Genomic_DNA"/>
</dbReference>
<evidence type="ECO:0000256" key="9">
    <source>
        <dbReference type="ARBA" id="ARBA00030073"/>
    </source>
</evidence>
<evidence type="ECO:0000256" key="5">
    <source>
        <dbReference type="ARBA" id="ARBA00015035"/>
    </source>
</evidence>
<dbReference type="InterPro" id="IPR024072">
    <property type="entry name" value="DHFR-like_dom_sf"/>
</dbReference>
<evidence type="ECO:0000313" key="16">
    <source>
        <dbReference type="Proteomes" id="UP000320333"/>
    </source>
</evidence>
<comment type="function">
    <text evidence="1">Catalyzes an early step in riboflavin biosynthesis, the NADPH-dependent reduction of the ribose side chain of 2,5-diamino-6-ribosylamino-4(3H)-pyrimidinone 5'-phosphate, yielding 2,5-diamino-6-ribitylamino-4(3H)-pyrimidinone 5'-phosphate.</text>
</comment>
<dbReference type="GO" id="GO:0009231">
    <property type="term" value="P:riboflavin biosynthetic process"/>
    <property type="evidence" value="ECO:0007669"/>
    <property type="project" value="UniProtKB-KW"/>
</dbReference>
<dbReference type="Pfam" id="PF01872">
    <property type="entry name" value="RibD_C"/>
    <property type="match status" value="1"/>
</dbReference>
<evidence type="ECO:0000256" key="8">
    <source>
        <dbReference type="ARBA" id="ARBA00023002"/>
    </source>
</evidence>
<evidence type="ECO:0000256" key="13">
    <source>
        <dbReference type="SAM" id="MobiDB-lite"/>
    </source>
</evidence>
<dbReference type="InterPro" id="IPR024368">
    <property type="entry name" value="Ecl1/2/3"/>
</dbReference>
<evidence type="ECO:0000256" key="1">
    <source>
        <dbReference type="ARBA" id="ARBA00003555"/>
    </source>
</evidence>
<gene>
    <name evidence="15" type="ORF">CcCBS67573_g07269</name>
</gene>
<keyword evidence="7" id="KW-0521">NADP</keyword>
<feature type="compositionally biased region" description="Low complexity" evidence="13">
    <location>
        <begin position="377"/>
        <end position="406"/>
    </location>
</feature>
<comment type="similarity">
    <text evidence="3">Belongs to the HTP reductase family.</text>
</comment>
<reference evidence="15 16" key="1">
    <citation type="journal article" date="2019" name="Sci. Rep.">
        <title>Comparative genomics of chytrid fungi reveal insights into the obligate biotrophic and pathogenic lifestyle of Synchytrium endobioticum.</title>
        <authorList>
            <person name="van de Vossenberg B.T.L.H."/>
            <person name="Warris S."/>
            <person name="Nguyen H.D.T."/>
            <person name="van Gent-Pelzer M.P.E."/>
            <person name="Joly D.L."/>
            <person name="van de Geest H.C."/>
            <person name="Bonants P.J.M."/>
            <person name="Smith D.S."/>
            <person name="Levesque C.A."/>
            <person name="van der Lee T.A.J."/>
        </authorList>
    </citation>
    <scope>NUCLEOTIDE SEQUENCE [LARGE SCALE GENOMIC DNA]</scope>
    <source>
        <strain evidence="15 16">CBS 675.73</strain>
    </source>
</reference>
<dbReference type="OrthoDB" id="5432at2759"/>
<evidence type="ECO:0000256" key="6">
    <source>
        <dbReference type="ARBA" id="ARBA00022619"/>
    </source>
</evidence>
<dbReference type="EC" id="1.1.1.302" evidence="4"/>
<comment type="pathway">
    <text evidence="2">Cofactor biosynthesis; riboflavin biosynthesis.</text>
</comment>
<evidence type="ECO:0000256" key="11">
    <source>
        <dbReference type="ARBA" id="ARBA00047550"/>
    </source>
</evidence>
<dbReference type="PANTHER" id="PTHR38011">
    <property type="entry name" value="DIHYDROFOLATE REDUCTASE FAMILY PROTEIN (AFU_ORTHOLOGUE AFUA_8G06820)"/>
    <property type="match status" value="1"/>
</dbReference>
<dbReference type="GO" id="GO:0008703">
    <property type="term" value="F:5-amino-6-(5-phosphoribosylamino)uracil reductase activity"/>
    <property type="evidence" value="ECO:0007669"/>
    <property type="project" value="InterPro"/>
</dbReference>
<evidence type="ECO:0000259" key="14">
    <source>
        <dbReference type="Pfam" id="PF01872"/>
    </source>
</evidence>
<evidence type="ECO:0000256" key="12">
    <source>
        <dbReference type="ARBA" id="ARBA00049020"/>
    </source>
</evidence>
<evidence type="ECO:0000256" key="3">
    <source>
        <dbReference type="ARBA" id="ARBA00009723"/>
    </source>
</evidence>
<comment type="catalytic activity">
    <reaction evidence="11">
        <text>2,5-diamino-6-(1-D-ribitylamino)pyrimidin-4(3H)-one 5'-phosphate + NAD(+) = 2,5-diamino-6-(1-D-ribosylamino)pyrimidin-4(3H)-one 5'-phosphate + NADH + H(+)</text>
        <dbReference type="Rhea" id="RHEA:27274"/>
        <dbReference type="ChEBI" id="CHEBI:15378"/>
        <dbReference type="ChEBI" id="CHEBI:57540"/>
        <dbReference type="ChEBI" id="CHEBI:57945"/>
        <dbReference type="ChEBI" id="CHEBI:58890"/>
        <dbReference type="ChEBI" id="CHEBI:59545"/>
        <dbReference type="EC" id="1.1.1.302"/>
    </reaction>
</comment>
<feature type="compositionally biased region" description="Pro residues" evidence="13">
    <location>
        <begin position="365"/>
        <end position="376"/>
    </location>
</feature>
<dbReference type="InterPro" id="IPR050765">
    <property type="entry name" value="Riboflavin_Biosynth_HTPR"/>
</dbReference>
<dbReference type="Gene3D" id="3.40.430.10">
    <property type="entry name" value="Dihydrofolate Reductase, subunit A"/>
    <property type="match status" value="1"/>
</dbReference>
<organism evidence="15 16">
    <name type="scientific">Chytriomyces confervae</name>
    <dbReference type="NCBI Taxonomy" id="246404"/>
    <lineage>
        <taxon>Eukaryota</taxon>
        <taxon>Fungi</taxon>
        <taxon>Fungi incertae sedis</taxon>
        <taxon>Chytridiomycota</taxon>
        <taxon>Chytridiomycota incertae sedis</taxon>
        <taxon>Chytridiomycetes</taxon>
        <taxon>Chytridiales</taxon>
        <taxon>Chytriomycetaceae</taxon>
        <taxon>Chytriomyces</taxon>
    </lineage>
</organism>
<evidence type="ECO:0000256" key="4">
    <source>
        <dbReference type="ARBA" id="ARBA00012851"/>
    </source>
</evidence>
<keyword evidence="6" id="KW-0686">Riboflavin biosynthesis</keyword>
<dbReference type="STRING" id="246404.A0A507EXR5"/>
<protein>
    <recommendedName>
        <fullName evidence="5">2,5-diamino-6-ribosylamino-4(3H)-pyrimidinone 5'-phosphate reductase</fullName>
        <ecNumber evidence="4">1.1.1.302</ecNumber>
    </recommendedName>
    <alternativeName>
        <fullName evidence="10">2,5-diamino-6-(5-phospho-D-ribosylamino)pyrimidin-4(3H)-one reductase</fullName>
    </alternativeName>
    <alternativeName>
        <fullName evidence="9">2,5-diamino-6-ribitylamino-4(3H)-pyrimidinone 5'-phosphate synthase</fullName>
    </alternativeName>
</protein>
<comment type="caution">
    <text evidence="15">The sequence shown here is derived from an EMBL/GenBank/DDBJ whole genome shotgun (WGS) entry which is preliminary data.</text>
</comment>
<evidence type="ECO:0000256" key="10">
    <source>
        <dbReference type="ARBA" id="ARBA00031630"/>
    </source>
</evidence>
<dbReference type="Pfam" id="PF12855">
    <property type="entry name" value="Ecl1"/>
    <property type="match status" value="1"/>
</dbReference>
<keyword evidence="16" id="KW-1185">Reference proteome</keyword>
<dbReference type="PANTHER" id="PTHR38011:SF7">
    <property type="entry name" value="2,5-DIAMINO-6-RIBOSYLAMINO-4(3H)-PYRIMIDINONE 5'-PHOSPHATE REDUCTASE"/>
    <property type="match status" value="1"/>
</dbReference>
<sequence>MDFVEAAIAAASERRSKRKTPFKDEDRPLVVLSYAQSLDGCIGAKDNTQPLRLSGPESMRLTHCIRARCDAVLVGSGTVKNDDPRLSVRLDNHPPSVQPRPVVLDSRLSAVSSTSNVVTLNNRLIVFCQYLDSDPEFTTLQSKRAVLESHKVSVVNLASRHDLPDNLDPASSSDVSSIPIPLMLRVLKSKFGVNSLMVEGGSRIISAFLGLGSLCVDCLIVTVAPMFVGSGGVKAFDSGGEGADEGKKGQSVALSVVDPVYRQFGSDIDSGSKKLARGPAMALCKISKPNYNRSQIPATAVNNLHNMDSFTQWCLVCERKLNHDAVYCSIECLKTDFVSSGTFILPPSSPVSASSCAASSTSRAPPSPTNCPPSPTPSHGSFSDMSSSWSSSYSSSSSSNGSPDRSQMSRHEATQAILNPPFSLEFKSRRPRRI</sequence>
<evidence type="ECO:0000256" key="2">
    <source>
        <dbReference type="ARBA" id="ARBA00005104"/>
    </source>
</evidence>
<feature type="compositionally biased region" description="Low complexity" evidence="13">
    <location>
        <begin position="355"/>
        <end position="364"/>
    </location>
</feature>
<evidence type="ECO:0000256" key="7">
    <source>
        <dbReference type="ARBA" id="ARBA00022857"/>
    </source>
</evidence>
<dbReference type="InterPro" id="IPR002734">
    <property type="entry name" value="RibDG_C"/>
</dbReference>